<keyword evidence="3" id="KW-0812">Transmembrane</keyword>
<keyword evidence="3" id="KW-0472">Membrane</keyword>
<keyword evidence="7" id="KW-1185">Reference proteome</keyword>
<reference evidence="6" key="1">
    <citation type="journal article" date="2023" name="Mol. Phylogenet. Evol.">
        <title>Genome-scale phylogeny and comparative genomics of the fungal order Sordariales.</title>
        <authorList>
            <person name="Hensen N."/>
            <person name="Bonometti L."/>
            <person name="Westerberg I."/>
            <person name="Brannstrom I.O."/>
            <person name="Guillou S."/>
            <person name="Cros-Aarteil S."/>
            <person name="Calhoun S."/>
            <person name="Haridas S."/>
            <person name="Kuo A."/>
            <person name="Mondo S."/>
            <person name="Pangilinan J."/>
            <person name="Riley R."/>
            <person name="LaButti K."/>
            <person name="Andreopoulos B."/>
            <person name="Lipzen A."/>
            <person name="Chen C."/>
            <person name="Yan M."/>
            <person name="Daum C."/>
            <person name="Ng V."/>
            <person name="Clum A."/>
            <person name="Steindorff A."/>
            <person name="Ohm R.A."/>
            <person name="Martin F."/>
            <person name="Silar P."/>
            <person name="Natvig D.O."/>
            <person name="Lalanne C."/>
            <person name="Gautier V."/>
            <person name="Ament-Velasquez S.L."/>
            <person name="Kruys A."/>
            <person name="Hutchinson M.I."/>
            <person name="Powell A.J."/>
            <person name="Barry K."/>
            <person name="Miller A.N."/>
            <person name="Grigoriev I.V."/>
            <person name="Debuchy R."/>
            <person name="Gladieux P."/>
            <person name="Hiltunen Thoren M."/>
            <person name="Johannesson H."/>
        </authorList>
    </citation>
    <scope>NUCLEOTIDE SEQUENCE</scope>
    <source>
        <strain evidence="6">CBS 892.96</strain>
    </source>
</reference>
<feature type="domain" description="Peptidase S33 tripeptidyl aminopeptidase-like C-terminal" evidence="5">
    <location>
        <begin position="504"/>
        <end position="601"/>
    </location>
</feature>
<evidence type="ECO:0000256" key="2">
    <source>
        <dbReference type="ARBA" id="ARBA00022801"/>
    </source>
</evidence>
<gene>
    <name evidence="6" type="ORF">QBC36DRAFT_8140</name>
</gene>
<dbReference type="PANTHER" id="PTHR43248">
    <property type="entry name" value="2-SUCCINYL-6-HYDROXY-2,4-CYCLOHEXADIENE-1-CARBOXYLATE SYNTHASE"/>
    <property type="match status" value="1"/>
</dbReference>
<dbReference type="InterPro" id="IPR000073">
    <property type="entry name" value="AB_hydrolase_1"/>
</dbReference>
<evidence type="ECO:0000259" key="5">
    <source>
        <dbReference type="Pfam" id="PF08386"/>
    </source>
</evidence>
<proteinExistence type="inferred from homology"/>
<feature type="domain" description="AB hydrolase-1" evidence="4">
    <location>
        <begin position="147"/>
        <end position="311"/>
    </location>
</feature>
<dbReference type="Gene3D" id="3.40.50.1820">
    <property type="entry name" value="alpha/beta hydrolase"/>
    <property type="match status" value="1"/>
</dbReference>
<comment type="similarity">
    <text evidence="1">Belongs to the peptidase S33 family.</text>
</comment>
<dbReference type="GO" id="GO:0016787">
    <property type="term" value="F:hydrolase activity"/>
    <property type="evidence" value="ECO:0007669"/>
    <property type="project" value="UniProtKB-KW"/>
</dbReference>
<evidence type="ECO:0000313" key="7">
    <source>
        <dbReference type="Proteomes" id="UP001302321"/>
    </source>
</evidence>
<dbReference type="PANTHER" id="PTHR43248:SF25">
    <property type="entry name" value="AB HYDROLASE-1 DOMAIN-CONTAINING PROTEIN-RELATED"/>
    <property type="match status" value="1"/>
</dbReference>
<keyword evidence="2 6" id="KW-0378">Hydrolase</keyword>
<dbReference type="SUPFAM" id="SSF53474">
    <property type="entry name" value="alpha/beta-Hydrolases"/>
    <property type="match status" value="1"/>
</dbReference>
<dbReference type="Proteomes" id="UP001302321">
    <property type="component" value="Unassembled WGS sequence"/>
</dbReference>
<name>A0AAN6W7A9_9PEZI</name>
<dbReference type="AlphaFoldDB" id="A0AAN6W7A9"/>
<evidence type="ECO:0000256" key="3">
    <source>
        <dbReference type="SAM" id="Phobius"/>
    </source>
</evidence>
<organism evidence="6 7">
    <name type="scientific">Triangularia setosa</name>
    <dbReference type="NCBI Taxonomy" id="2587417"/>
    <lineage>
        <taxon>Eukaryota</taxon>
        <taxon>Fungi</taxon>
        <taxon>Dikarya</taxon>
        <taxon>Ascomycota</taxon>
        <taxon>Pezizomycotina</taxon>
        <taxon>Sordariomycetes</taxon>
        <taxon>Sordariomycetidae</taxon>
        <taxon>Sordariales</taxon>
        <taxon>Podosporaceae</taxon>
        <taxon>Triangularia</taxon>
    </lineage>
</organism>
<reference evidence="6" key="2">
    <citation type="submission" date="2023-05" db="EMBL/GenBank/DDBJ databases">
        <authorList>
            <consortium name="Lawrence Berkeley National Laboratory"/>
            <person name="Steindorff A."/>
            <person name="Hensen N."/>
            <person name="Bonometti L."/>
            <person name="Westerberg I."/>
            <person name="Brannstrom I.O."/>
            <person name="Guillou S."/>
            <person name="Cros-Aarteil S."/>
            <person name="Calhoun S."/>
            <person name="Haridas S."/>
            <person name="Kuo A."/>
            <person name="Mondo S."/>
            <person name="Pangilinan J."/>
            <person name="Riley R."/>
            <person name="Labutti K."/>
            <person name="Andreopoulos B."/>
            <person name="Lipzen A."/>
            <person name="Chen C."/>
            <person name="Yanf M."/>
            <person name="Daum C."/>
            <person name="Ng V."/>
            <person name="Clum A."/>
            <person name="Ohm R."/>
            <person name="Martin F."/>
            <person name="Silar P."/>
            <person name="Natvig D."/>
            <person name="Lalanne C."/>
            <person name="Gautier V."/>
            <person name="Ament-Velasquez S.L."/>
            <person name="Kruys A."/>
            <person name="Hutchinson M.I."/>
            <person name="Powell A.J."/>
            <person name="Barry K."/>
            <person name="Miller A.N."/>
            <person name="Grigoriev I.V."/>
            <person name="Debuchy R."/>
            <person name="Gladieux P."/>
            <person name="Thoren M.H."/>
            <person name="Johannesson H."/>
        </authorList>
    </citation>
    <scope>NUCLEOTIDE SEQUENCE</scope>
    <source>
        <strain evidence="6">CBS 892.96</strain>
    </source>
</reference>
<sequence>MDIKVSGAFRGIPGSICRALSVPRTPPWCRQRRSALTGACMTGLVLGLLVLSRLHGTFGLFTWPFGNNNGNSSDENTTEPPTFSWVDITPSRTLTWHPCYSPDHDCARLDVPMDWRSPSDTNRVVLAIIRLRASTSTTKNKTDYRGPVFFNPGGPGGSGIWSLLDHGKELQAILGKEQYDLVSFDPRGIGNSVPRIECWSQQQHRGVWDLQDSVVGTVDAHPGVVYDAYARAQAFSQVCENNPDLAGEDGILRHSSTAYHARDMLEVLEQMGEEKLKYWGFSYGTVLGGTFAALWPNKIERMVNDGNVDYVEWYQGGYINFLHDTDAVMEAFFTHCHLAGPVKCPFFSPTPSQIKSRLFSLLDSLRQSPILVIIPPASNNLTSLTTVNPPPEIITYSRIRKMLSTALYQPHLRFPPIATVLSALESSNGHPYLSYTNNNNSSLPWWTSLCLSETTPPSTPLSTPQEGTPDAFPAVMCSDATYHPLSPAEFASYTALLQNISYAAGAVQAEFRLSCIGRTIRPKWGFSPEWRDIKTSFPILFVNNHADNVTPLVSARNNSRAFPGSAVLVQEGYGHTSLAAPSRCTAGWVRRYFQEGELPEDKEGEVGCKSDRVLFDDVDDPSYESRGQDELTMAVRELTRKVRIKPFYRE</sequence>
<evidence type="ECO:0000259" key="4">
    <source>
        <dbReference type="Pfam" id="PF00561"/>
    </source>
</evidence>
<dbReference type="InterPro" id="IPR013595">
    <property type="entry name" value="Pept_S33_TAP-like_C"/>
</dbReference>
<dbReference type="EMBL" id="MU866194">
    <property type="protein sequence ID" value="KAK4176535.1"/>
    <property type="molecule type" value="Genomic_DNA"/>
</dbReference>
<dbReference type="InterPro" id="IPR029058">
    <property type="entry name" value="AB_hydrolase_fold"/>
</dbReference>
<comment type="caution">
    <text evidence="6">The sequence shown here is derived from an EMBL/GenBank/DDBJ whole genome shotgun (WGS) entry which is preliminary data.</text>
</comment>
<dbReference type="Pfam" id="PF08386">
    <property type="entry name" value="Abhydrolase_4"/>
    <property type="match status" value="1"/>
</dbReference>
<keyword evidence="3" id="KW-1133">Transmembrane helix</keyword>
<dbReference type="InterPro" id="IPR051601">
    <property type="entry name" value="Serine_prot/Carboxylest_S33"/>
</dbReference>
<protein>
    <submittedName>
        <fullName evidence="6">Alpha/Beta hydrolase protein</fullName>
    </submittedName>
</protein>
<dbReference type="Pfam" id="PF00561">
    <property type="entry name" value="Abhydrolase_1"/>
    <property type="match status" value="1"/>
</dbReference>
<accession>A0AAN6W7A9</accession>
<feature type="transmembrane region" description="Helical" evidence="3">
    <location>
        <begin position="34"/>
        <end position="54"/>
    </location>
</feature>
<evidence type="ECO:0000256" key="1">
    <source>
        <dbReference type="ARBA" id="ARBA00010088"/>
    </source>
</evidence>
<evidence type="ECO:0000313" key="6">
    <source>
        <dbReference type="EMBL" id="KAK4176535.1"/>
    </source>
</evidence>